<feature type="chain" id="PRO_5042187865" evidence="1">
    <location>
        <begin position="28"/>
        <end position="122"/>
    </location>
</feature>
<dbReference type="AlphaFoldDB" id="A0AAE0E6C1"/>
<dbReference type="Proteomes" id="UP001281410">
    <property type="component" value="Unassembled WGS sequence"/>
</dbReference>
<protein>
    <submittedName>
        <fullName evidence="2">Uncharacterized protein</fullName>
    </submittedName>
</protein>
<keyword evidence="1" id="KW-0732">Signal</keyword>
<evidence type="ECO:0000256" key="1">
    <source>
        <dbReference type="SAM" id="SignalP"/>
    </source>
</evidence>
<comment type="caution">
    <text evidence="2">The sequence shown here is derived from an EMBL/GenBank/DDBJ whole genome shotgun (WGS) entry which is preliminary data.</text>
</comment>
<organism evidence="2 3">
    <name type="scientific">Dipteronia sinensis</name>
    <dbReference type="NCBI Taxonomy" id="43782"/>
    <lineage>
        <taxon>Eukaryota</taxon>
        <taxon>Viridiplantae</taxon>
        <taxon>Streptophyta</taxon>
        <taxon>Embryophyta</taxon>
        <taxon>Tracheophyta</taxon>
        <taxon>Spermatophyta</taxon>
        <taxon>Magnoliopsida</taxon>
        <taxon>eudicotyledons</taxon>
        <taxon>Gunneridae</taxon>
        <taxon>Pentapetalae</taxon>
        <taxon>rosids</taxon>
        <taxon>malvids</taxon>
        <taxon>Sapindales</taxon>
        <taxon>Sapindaceae</taxon>
        <taxon>Hippocastanoideae</taxon>
        <taxon>Acereae</taxon>
        <taxon>Dipteronia</taxon>
    </lineage>
</organism>
<proteinExistence type="predicted"/>
<dbReference type="EMBL" id="JANJYJ010000005">
    <property type="protein sequence ID" value="KAK3212075.1"/>
    <property type="molecule type" value="Genomic_DNA"/>
</dbReference>
<name>A0AAE0E6C1_9ROSI</name>
<feature type="signal peptide" evidence="1">
    <location>
        <begin position="1"/>
        <end position="27"/>
    </location>
</feature>
<reference evidence="2" key="1">
    <citation type="journal article" date="2023" name="Plant J.">
        <title>Genome sequences and population genomics provide insights into the demographic history, inbreeding, and mutation load of two 'living fossil' tree species of Dipteronia.</title>
        <authorList>
            <person name="Feng Y."/>
            <person name="Comes H.P."/>
            <person name="Chen J."/>
            <person name="Zhu S."/>
            <person name="Lu R."/>
            <person name="Zhang X."/>
            <person name="Li P."/>
            <person name="Qiu J."/>
            <person name="Olsen K.M."/>
            <person name="Qiu Y."/>
        </authorList>
    </citation>
    <scope>NUCLEOTIDE SEQUENCE</scope>
    <source>
        <strain evidence="2">NBL</strain>
    </source>
</reference>
<evidence type="ECO:0000313" key="2">
    <source>
        <dbReference type="EMBL" id="KAK3212075.1"/>
    </source>
</evidence>
<keyword evidence="3" id="KW-1185">Reference proteome</keyword>
<evidence type="ECO:0000313" key="3">
    <source>
        <dbReference type="Proteomes" id="UP001281410"/>
    </source>
</evidence>
<accession>A0AAE0E6C1</accession>
<sequence length="122" mass="13689">METWNLIHLVAICSVSIILFCSETCTASVRSFGKISPGFQGSQMNWIDNDGLFLLSNNSDFAFGFQTTEKDVTLFLLVVLHNRLQELSGQQIEGHLFQTLTNSCSVKTAKCIYRKGEMLFGR</sequence>
<gene>
    <name evidence="2" type="ORF">Dsin_016781</name>
</gene>